<name>A0A917D761_9HYPH</name>
<reference evidence="2" key="1">
    <citation type="journal article" date="2014" name="Int. J. Syst. Evol. Microbiol.">
        <title>Complete genome sequence of Corynebacterium casei LMG S-19264T (=DSM 44701T), isolated from a smear-ripened cheese.</title>
        <authorList>
            <consortium name="US DOE Joint Genome Institute (JGI-PGF)"/>
            <person name="Walter F."/>
            <person name="Albersmeier A."/>
            <person name="Kalinowski J."/>
            <person name="Ruckert C."/>
        </authorList>
    </citation>
    <scope>NUCLEOTIDE SEQUENCE</scope>
    <source>
        <strain evidence="2">CGMCC 1.15493</strain>
    </source>
</reference>
<dbReference type="AlphaFoldDB" id="A0A917D761"/>
<organism evidence="2 3">
    <name type="scientific">Aureimonas glaciei</name>
    <dbReference type="NCBI Taxonomy" id="1776957"/>
    <lineage>
        <taxon>Bacteria</taxon>
        <taxon>Pseudomonadati</taxon>
        <taxon>Pseudomonadota</taxon>
        <taxon>Alphaproteobacteria</taxon>
        <taxon>Hyphomicrobiales</taxon>
        <taxon>Aurantimonadaceae</taxon>
        <taxon>Aureimonas</taxon>
    </lineage>
</organism>
<dbReference type="RefSeq" id="WP_188849051.1">
    <property type="nucleotide sequence ID" value="NZ_BMJJ01000001.1"/>
</dbReference>
<sequence>MPDTDSSMMRHQQDLDTAQKIDADETAAARDKTDSDPASAAARAAALAGGASQPGSQDDVLAQNQRSDYTRENEVFEDGRTDARPAPDSRPPLASKGRSLLGD</sequence>
<dbReference type="Proteomes" id="UP000613160">
    <property type="component" value="Unassembled WGS sequence"/>
</dbReference>
<feature type="region of interest" description="Disordered" evidence="1">
    <location>
        <begin position="1"/>
        <end position="103"/>
    </location>
</feature>
<feature type="compositionally biased region" description="Low complexity" evidence="1">
    <location>
        <begin position="38"/>
        <end position="51"/>
    </location>
</feature>
<keyword evidence="3" id="KW-1185">Reference proteome</keyword>
<proteinExistence type="predicted"/>
<feature type="compositionally biased region" description="Basic and acidic residues" evidence="1">
    <location>
        <begin position="68"/>
        <end position="87"/>
    </location>
</feature>
<evidence type="ECO:0000313" key="3">
    <source>
        <dbReference type="Proteomes" id="UP000613160"/>
    </source>
</evidence>
<accession>A0A917D761</accession>
<feature type="compositionally biased region" description="Polar residues" evidence="1">
    <location>
        <begin position="1"/>
        <end position="10"/>
    </location>
</feature>
<gene>
    <name evidence="2" type="ORF">GCM10011335_05980</name>
</gene>
<protein>
    <submittedName>
        <fullName evidence="2">Uncharacterized protein</fullName>
    </submittedName>
</protein>
<reference evidence="2" key="2">
    <citation type="submission" date="2020-09" db="EMBL/GenBank/DDBJ databases">
        <authorList>
            <person name="Sun Q."/>
            <person name="Zhou Y."/>
        </authorList>
    </citation>
    <scope>NUCLEOTIDE SEQUENCE</scope>
    <source>
        <strain evidence="2">CGMCC 1.15493</strain>
    </source>
</reference>
<evidence type="ECO:0000313" key="2">
    <source>
        <dbReference type="EMBL" id="GGD05853.1"/>
    </source>
</evidence>
<dbReference type="EMBL" id="BMJJ01000001">
    <property type="protein sequence ID" value="GGD05853.1"/>
    <property type="molecule type" value="Genomic_DNA"/>
</dbReference>
<evidence type="ECO:0000256" key="1">
    <source>
        <dbReference type="SAM" id="MobiDB-lite"/>
    </source>
</evidence>
<comment type="caution">
    <text evidence="2">The sequence shown here is derived from an EMBL/GenBank/DDBJ whole genome shotgun (WGS) entry which is preliminary data.</text>
</comment>
<feature type="compositionally biased region" description="Basic and acidic residues" evidence="1">
    <location>
        <begin position="11"/>
        <end position="35"/>
    </location>
</feature>